<feature type="compositionally biased region" description="Basic and acidic residues" evidence="7">
    <location>
        <begin position="576"/>
        <end position="710"/>
    </location>
</feature>
<evidence type="ECO:0000256" key="2">
    <source>
        <dbReference type="ARBA" id="ARBA00022695"/>
    </source>
</evidence>
<dbReference type="SUPFAM" id="SSF57997">
    <property type="entry name" value="Tropomyosin"/>
    <property type="match status" value="1"/>
</dbReference>
<dbReference type="AlphaFoldDB" id="A0A7D9EJG8"/>
<name>A0A7D9EJG8_PARCT</name>
<keyword evidence="3" id="KW-0540">Nuclease</keyword>
<keyword evidence="1" id="KW-0808">Transferase</keyword>
<evidence type="ECO:0000256" key="3">
    <source>
        <dbReference type="ARBA" id="ARBA00022722"/>
    </source>
</evidence>
<sequence length="710" mass="79870">MQSIVHENTKKSQAKQKKLYDQKSSHRKFQIGDKVLVLLPTPGSNLESKWQGPYTVTNVCTNGLNYELDREKGRKQKRTYHINLLRLWKTREEISSFAPSGPLPEHLSHEHSFPYVEKEETWKDVEISSELSGAQTAKVRELLKEFSDIFSNIPSRTNVAVHSIDTGQASPIRSGPYPQSLVNAVNKELDQMLEMGIVRPSTSPWASPVVIVPKPDGNIRFCVDYRKLNRVTKMDAYPMPRTDQMLGKIAKAKFISTIDLTKGYWKILLDDQAIRKSAFITPRGLFEFTVMPFGMKTAPATFQRMMRDKVLQDLESFADAYIDDVEVDTYTTFEEHILHLSEVLERLRKAKLRARPSKCKIAKTVVDFVGHRVGRDTIKPRDALVSTIEQFPRPETKKQVRSFLGLTGYYRRLIKNYADIAIPLTNLTKKLSLHVYDGRLLSPPILRPPHWYELFILQVDASDYGVGAILCQLDNEGQDHPVVFVSRKLQPREMKLSTTEKECLAIVWAVETFRYYLFGRKFILQTDHNPLDWLNQVKNKNRKLLRWSLTLQEYDIELEHKCGEKHVAGGETKVPGGEDKVPGGEDKVPGNEDKVSGGEDKVPGGEEKVPGADDKVRAVEDKLSAVENKVPADEDKVPGDEDKVSGGEDKVPTGEDKVPAGEDKDPAGKDKVPGGEDKVPGGEDKVPGGESKVHDAEDKVPGEENKVPGG</sequence>
<keyword evidence="2" id="KW-0548">Nucleotidyltransferase</keyword>
<dbReference type="PANTHER" id="PTHR37984">
    <property type="entry name" value="PROTEIN CBG26694"/>
    <property type="match status" value="1"/>
</dbReference>
<dbReference type="InterPro" id="IPR000477">
    <property type="entry name" value="RT_dom"/>
</dbReference>
<protein>
    <submittedName>
        <fullName evidence="8">Uncharacterized protein</fullName>
    </submittedName>
</protein>
<dbReference type="EMBL" id="CACRXK020006825">
    <property type="protein sequence ID" value="CAB4010550.1"/>
    <property type="molecule type" value="Genomic_DNA"/>
</dbReference>
<dbReference type="GO" id="GO:0004519">
    <property type="term" value="F:endonuclease activity"/>
    <property type="evidence" value="ECO:0007669"/>
    <property type="project" value="UniProtKB-KW"/>
</dbReference>
<dbReference type="SUPFAM" id="SSF56672">
    <property type="entry name" value="DNA/RNA polymerases"/>
    <property type="match status" value="1"/>
</dbReference>
<feature type="region of interest" description="Disordered" evidence="7">
    <location>
        <begin position="567"/>
        <end position="710"/>
    </location>
</feature>
<dbReference type="CDD" id="cd01647">
    <property type="entry name" value="RT_LTR"/>
    <property type="match status" value="1"/>
</dbReference>
<comment type="caution">
    <text evidence="8">The sequence shown here is derived from an EMBL/GenBank/DDBJ whole genome shotgun (WGS) entry which is preliminary data.</text>
</comment>
<accession>A0A7D9EJG8</accession>
<evidence type="ECO:0000313" key="8">
    <source>
        <dbReference type="EMBL" id="CAB4010550.1"/>
    </source>
</evidence>
<dbReference type="Gene3D" id="3.10.20.370">
    <property type="match status" value="1"/>
</dbReference>
<evidence type="ECO:0000256" key="1">
    <source>
        <dbReference type="ARBA" id="ARBA00022679"/>
    </source>
</evidence>
<dbReference type="Gene3D" id="3.30.70.270">
    <property type="match status" value="2"/>
</dbReference>
<dbReference type="GO" id="GO:0003964">
    <property type="term" value="F:RNA-directed DNA polymerase activity"/>
    <property type="evidence" value="ECO:0007669"/>
    <property type="project" value="UniProtKB-KW"/>
</dbReference>
<dbReference type="Pfam" id="PF00078">
    <property type="entry name" value="RVT_1"/>
    <property type="match status" value="1"/>
</dbReference>
<keyword evidence="9" id="KW-1185">Reference proteome</keyword>
<evidence type="ECO:0000313" key="9">
    <source>
        <dbReference type="Proteomes" id="UP001152795"/>
    </source>
</evidence>
<reference evidence="8" key="1">
    <citation type="submission" date="2020-04" db="EMBL/GenBank/DDBJ databases">
        <authorList>
            <person name="Alioto T."/>
            <person name="Alioto T."/>
            <person name="Gomez Garrido J."/>
        </authorList>
    </citation>
    <scope>NUCLEOTIDE SEQUENCE</scope>
    <source>
        <strain evidence="8">A484AB</strain>
    </source>
</reference>
<dbReference type="OrthoDB" id="8000983at2759"/>
<dbReference type="FunFam" id="3.10.20.370:FF:000001">
    <property type="entry name" value="Retrovirus-related Pol polyprotein from transposon 17.6-like protein"/>
    <property type="match status" value="1"/>
</dbReference>
<evidence type="ECO:0000256" key="7">
    <source>
        <dbReference type="SAM" id="MobiDB-lite"/>
    </source>
</evidence>
<keyword evidence="4" id="KW-0255">Endonuclease</keyword>
<keyword evidence="5" id="KW-0378">Hydrolase</keyword>
<dbReference type="PANTHER" id="PTHR37984:SF5">
    <property type="entry name" value="PROTEIN NYNRIN-LIKE"/>
    <property type="match status" value="1"/>
</dbReference>
<proteinExistence type="predicted"/>
<evidence type="ECO:0000256" key="5">
    <source>
        <dbReference type="ARBA" id="ARBA00022801"/>
    </source>
</evidence>
<gene>
    <name evidence="8" type="ORF">PACLA_8A024620</name>
</gene>
<evidence type="ECO:0000256" key="4">
    <source>
        <dbReference type="ARBA" id="ARBA00022759"/>
    </source>
</evidence>
<dbReference type="Gene3D" id="3.10.10.10">
    <property type="entry name" value="HIV Type 1 Reverse Transcriptase, subunit A, domain 1"/>
    <property type="match status" value="1"/>
</dbReference>
<dbReference type="Proteomes" id="UP001152795">
    <property type="component" value="Unassembled WGS sequence"/>
</dbReference>
<dbReference type="InterPro" id="IPR043128">
    <property type="entry name" value="Rev_trsase/Diguanyl_cyclase"/>
</dbReference>
<dbReference type="Pfam" id="PF17917">
    <property type="entry name" value="RT_RNaseH"/>
    <property type="match status" value="1"/>
</dbReference>
<dbReference type="PROSITE" id="PS50878">
    <property type="entry name" value="RT_POL"/>
    <property type="match status" value="1"/>
</dbReference>
<organism evidence="8 9">
    <name type="scientific">Paramuricea clavata</name>
    <name type="common">Red gorgonian</name>
    <name type="synonym">Violescent sea-whip</name>
    <dbReference type="NCBI Taxonomy" id="317549"/>
    <lineage>
        <taxon>Eukaryota</taxon>
        <taxon>Metazoa</taxon>
        <taxon>Cnidaria</taxon>
        <taxon>Anthozoa</taxon>
        <taxon>Octocorallia</taxon>
        <taxon>Malacalcyonacea</taxon>
        <taxon>Plexauridae</taxon>
        <taxon>Paramuricea</taxon>
    </lineage>
</organism>
<keyword evidence="6" id="KW-0695">RNA-directed DNA polymerase</keyword>
<dbReference type="InterPro" id="IPR050951">
    <property type="entry name" value="Retrovirus_Pol_polyprotein"/>
</dbReference>
<dbReference type="CDD" id="cd09274">
    <property type="entry name" value="RNase_HI_RT_Ty3"/>
    <property type="match status" value="1"/>
</dbReference>
<feature type="region of interest" description="Disordered" evidence="7">
    <location>
        <begin position="1"/>
        <end position="25"/>
    </location>
</feature>
<dbReference type="InterPro" id="IPR041373">
    <property type="entry name" value="RT_RNaseH"/>
</dbReference>
<dbReference type="InterPro" id="IPR043502">
    <property type="entry name" value="DNA/RNA_pol_sf"/>
</dbReference>
<dbReference type="GO" id="GO:0016787">
    <property type="term" value="F:hydrolase activity"/>
    <property type="evidence" value="ECO:0007669"/>
    <property type="project" value="UniProtKB-KW"/>
</dbReference>
<evidence type="ECO:0000256" key="6">
    <source>
        <dbReference type="ARBA" id="ARBA00022918"/>
    </source>
</evidence>